<dbReference type="GO" id="GO:0008168">
    <property type="term" value="F:methyltransferase activity"/>
    <property type="evidence" value="ECO:0007669"/>
    <property type="project" value="UniProtKB-KW"/>
</dbReference>
<keyword evidence="2" id="KW-0489">Methyltransferase</keyword>
<dbReference type="Proteomes" id="UP001555100">
    <property type="component" value="Unassembled WGS sequence"/>
</dbReference>
<dbReference type="RefSeq" id="WP_367245825.1">
    <property type="nucleotide sequence ID" value="NZ_JBAGNM010000001.1"/>
</dbReference>
<dbReference type="InterPro" id="IPR041497">
    <property type="entry name" value="Thump-like"/>
</dbReference>
<name>A0ABV3N9I5_9ACTO</name>
<proteinExistence type="predicted"/>
<keyword evidence="2" id="KW-0808">Transferase</keyword>
<keyword evidence="3" id="KW-1185">Reference proteome</keyword>
<evidence type="ECO:0000259" key="1">
    <source>
        <dbReference type="Pfam" id="PF18096"/>
    </source>
</evidence>
<organism evidence="2 3">
    <name type="scientific">Trueperella pyogenes</name>
    <dbReference type="NCBI Taxonomy" id="1661"/>
    <lineage>
        <taxon>Bacteria</taxon>
        <taxon>Bacillati</taxon>
        <taxon>Actinomycetota</taxon>
        <taxon>Actinomycetes</taxon>
        <taxon>Actinomycetales</taxon>
        <taxon>Actinomycetaceae</taxon>
        <taxon>Trueperella</taxon>
    </lineage>
</organism>
<evidence type="ECO:0000313" key="2">
    <source>
        <dbReference type="EMBL" id="MEW6953784.1"/>
    </source>
</evidence>
<sequence>MSVEKLTSPQGQSLLASLPAYDPAQTLALSARLQRAGYEPGLIAAALTQTRLRERGREKFGPFADHMLFTQDGLEQATRLSVGAFHAARLRTAGAAHVLDLGCGIGADSLAFAALGLLTTSIEMDDDDAAAAAFNLRPFPEAQALHADAFDVDITSFGADAIWIDPARRRDGRRLKNPEEWSPKLSEAIRLASLFETAGIKIAPGIDYAALPEDSLVEWISADGELVEAVIWLGDAAPAPGRRALVINGGESATWDADVANPCLPQASVPPQPVGRFIFEPDPAIIRSGSISSICAHFSIAPIADSIAYLTGNEPIDSPFLTSFTVLDVFPVEPQPLRTALTQMGVGRIEIKKRGTDLNPEAFRKKLKLDPKLPGQATLIASPTVTGKHRIFLCERQATGGARA</sequence>
<feature type="domain" description="THUMP-like" evidence="1">
    <location>
        <begin position="322"/>
        <end position="396"/>
    </location>
</feature>
<gene>
    <name evidence="2" type="ORF">V3M73_01925</name>
</gene>
<dbReference type="Pfam" id="PF18096">
    <property type="entry name" value="Thump_like"/>
    <property type="match status" value="1"/>
</dbReference>
<dbReference type="InterPro" id="IPR029063">
    <property type="entry name" value="SAM-dependent_MTases_sf"/>
</dbReference>
<accession>A0ABV3N9I5</accession>
<comment type="caution">
    <text evidence="2">The sequence shown here is derived from an EMBL/GenBank/DDBJ whole genome shotgun (WGS) entry which is preliminary data.</text>
</comment>
<evidence type="ECO:0000313" key="3">
    <source>
        <dbReference type="Proteomes" id="UP001555100"/>
    </source>
</evidence>
<dbReference type="SUPFAM" id="SSF53335">
    <property type="entry name" value="S-adenosyl-L-methionine-dependent methyltransferases"/>
    <property type="match status" value="1"/>
</dbReference>
<dbReference type="GO" id="GO:0032259">
    <property type="term" value="P:methylation"/>
    <property type="evidence" value="ECO:0007669"/>
    <property type="project" value="UniProtKB-KW"/>
</dbReference>
<reference evidence="2 3" key="1">
    <citation type="submission" date="2024-01" db="EMBL/GenBank/DDBJ databases">
        <title>Genomic analysis and antimicrobial resistance profiles of Trueperella pyogenes isolated from domestic and wild animals.</title>
        <authorList>
            <person name="Magossi G."/>
            <person name="Gzyl K.E."/>
            <person name="Holman D.B."/>
            <person name="Amat S."/>
        </authorList>
    </citation>
    <scope>NUCLEOTIDE SEQUENCE [LARGE SCALE GENOMIC DNA]</scope>
    <source>
        <strain evidence="2 3">1494</strain>
    </source>
</reference>
<dbReference type="Gene3D" id="3.40.50.150">
    <property type="entry name" value="Vaccinia Virus protein VP39"/>
    <property type="match status" value="1"/>
</dbReference>
<dbReference type="EMBL" id="JBAGNM010000001">
    <property type="protein sequence ID" value="MEW6953784.1"/>
    <property type="molecule type" value="Genomic_DNA"/>
</dbReference>
<protein>
    <submittedName>
        <fullName evidence="2">SAM-dependent methyltransferase</fullName>
    </submittedName>
</protein>